<keyword evidence="2" id="KW-1185">Reference proteome</keyword>
<name>A0AAW1Y4H8_RUBAR</name>
<gene>
    <name evidence="1" type="ORF">M0R45_008928</name>
</gene>
<proteinExistence type="predicted"/>
<comment type="caution">
    <text evidence="1">The sequence shown here is derived from an EMBL/GenBank/DDBJ whole genome shotgun (WGS) entry which is preliminary data.</text>
</comment>
<accession>A0AAW1Y4H8</accession>
<reference evidence="1 2" key="1">
    <citation type="journal article" date="2023" name="G3 (Bethesda)">
        <title>A chromosome-length genome assembly and annotation of blackberry (Rubus argutus, cv. 'Hillquist').</title>
        <authorList>
            <person name="Bruna T."/>
            <person name="Aryal R."/>
            <person name="Dudchenko O."/>
            <person name="Sargent D.J."/>
            <person name="Mead D."/>
            <person name="Buti M."/>
            <person name="Cavallini A."/>
            <person name="Hytonen T."/>
            <person name="Andres J."/>
            <person name="Pham M."/>
            <person name="Weisz D."/>
            <person name="Mascagni F."/>
            <person name="Usai G."/>
            <person name="Natali L."/>
            <person name="Bassil N."/>
            <person name="Fernandez G.E."/>
            <person name="Lomsadze A."/>
            <person name="Armour M."/>
            <person name="Olukolu B."/>
            <person name="Poorten T."/>
            <person name="Britton C."/>
            <person name="Davik J."/>
            <person name="Ashrafi H."/>
            <person name="Aiden E.L."/>
            <person name="Borodovsky M."/>
            <person name="Worthington M."/>
        </authorList>
    </citation>
    <scope>NUCLEOTIDE SEQUENCE [LARGE SCALE GENOMIC DNA]</scope>
    <source>
        <strain evidence="1">PI 553951</strain>
    </source>
</reference>
<evidence type="ECO:0000313" key="2">
    <source>
        <dbReference type="Proteomes" id="UP001457282"/>
    </source>
</evidence>
<sequence length="88" mass="9650">MLLPHHHRSRRPHVQVVPLIASPTRSAQPRRGAQFGVAALPISSRRLSRDAQPVNVTSIVFCHLSRRSRATIVDPKSEPASASSTRSP</sequence>
<dbReference type="Proteomes" id="UP001457282">
    <property type="component" value="Unassembled WGS sequence"/>
</dbReference>
<dbReference type="AlphaFoldDB" id="A0AAW1Y4H8"/>
<organism evidence="1 2">
    <name type="scientific">Rubus argutus</name>
    <name type="common">Southern blackberry</name>
    <dbReference type="NCBI Taxonomy" id="59490"/>
    <lineage>
        <taxon>Eukaryota</taxon>
        <taxon>Viridiplantae</taxon>
        <taxon>Streptophyta</taxon>
        <taxon>Embryophyta</taxon>
        <taxon>Tracheophyta</taxon>
        <taxon>Spermatophyta</taxon>
        <taxon>Magnoliopsida</taxon>
        <taxon>eudicotyledons</taxon>
        <taxon>Gunneridae</taxon>
        <taxon>Pentapetalae</taxon>
        <taxon>rosids</taxon>
        <taxon>fabids</taxon>
        <taxon>Rosales</taxon>
        <taxon>Rosaceae</taxon>
        <taxon>Rosoideae</taxon>
        <taxon>Rosoideae incertae sedis</taxon>
        <taxon>Rubus</taxon>
    </lineage>
</organism>
<evidence type="ECO:0000313" key="1">
    <source>
        <dbReference type="EMBL" id="KAK9943316.1"/>
    </source>
</evidence>
<protein>
    <submittedName>
        <fullName evidence="1">Uncharacterized protein</fullName>
    </submittedName>
</protein>
<dbReference type="EMBL" id="JBEDUW010000002">
    <property type="protein sequence ID" value="KAK9943316.1"/>
    <property type="molecule type" value="Genomic_DNA"/>
</dbReference>